<dbReference type="SUPFAM" id="SSF89919">
    <property type="entry name" value="Ribosome-binding factor A, RbfA"/>
    <property type="match status" value="1"/>
</dbReference>
<dbReference type="GO" id="GO:0005829">
    <property type="term" value="C:cytosol"/>
    <property type="evidence" value="ECO:0007669"/>
    <property type="project" value="TreeGrafter"/>
</dbReference>
<dbReference type="InterPro" id="IPR023799">
    <property type="entry name" value="RbfA_dom_sf"/>
</dbReference>
<dbReference type="GO" id="GO:0030490">
    <property type="term" value="P:maturation of SSU-rRNA"/>
    <property type="evidence" value="ECO:0007669"/>
    <property type="project" value="UniProtKB-UniRule"/>
</dbReference>
<reference evidence="5" key="1">
    <citation type="submission" date="2017-05" db="EMBL/GenBank/DDBJ databases">
        <authorList>
            <person name="Barney B.M."/>
        </authorList>
    </citation>
    <scope>NUCLEOTIDE SEQUENCE [LARGE SCALE GENOMIC DNA]</scope>
    <source>
        <strain evidence="5">PSBB022</strain>
    </source>
</reference>
<keyword evidence="1 2" id="KW-0690">Ribosome biogenesis</keyword>
<dbReference type="PANTHER" id="PTHR33515">
    <property type="entry name" value="RIBOSOME-BINDING FACTOR A, CHLOROPLASTIC-RELATED"/>
    <property type="match status" value="1"/>
</dbReference>
<dbReference type="GO" id="GO:0043024">
    <property type="term" value="F:ribosomal small subunit binding"/>
    <property type="evidence" value="ECO:0007669"/>
    <property type="project" value="TreeGrafter"/>
</dbReference>
<dbReference type="AlphaFoldDB" id="A0A266QBJ6"/>
<dbReference type="Proteomes" id="UP000216101">
    <property type="component" value="Unassembled WGS sequence"/>
</dbReference>
<dbReference type="PANTHER" id="PTHR33515:SF1">
    <property type="entry name" value="RIBOSOME-BINDING FACTOR A, CHLOROPLASTIC-RELATED"/>
    <property type="match status" value="1"/>
</dbReference>
<dbReference type="HAMAP" id="MF_00003">
    <property type="entry name" value="RbfA"/>
    <property type="match status" value="1"/>
</dbReference>
<dbReference type="EMBL" id="NHNI01000001">
    <property type="protein sequence ID" value="OZY87006.1"/>
    <property type="molecule type" value="Genomic_DNA"/>
</dbReference>
<gene>
    <name evidence="2" type="primary">rbfA</name>
    <name evidence="4" type="ORF">CBP51_08450</name>
</gene>
<accession>A0A266QBJ6</accession>
<dbReference type="NCBIfam" id="TIGR00082">
    <property type="entry name" value="rbfA"/>
    <property type="match status" value="1"/>
</dbReference>
<dbReference type="Pfam" id="PF02033">
    <property type="entry name" value="RBFA"/>
    <property type="match status" value="1"/>
</dbReference>
<comment type="subunit">
    <text evidence="2">Monomer. Binds 30S ribosomal subunits, but not 50S ribosomal subunits or 70S ribosomes.</text>
</comment>
<keyword evidence="5" id="KW-1185">Reference proteome</keyword>
<dbReference type="Gene3D" id="3.30.300.20">
    <property type="match status" value="1"/>
</dbReference>
<evidence type="ECO:0000256" key="2">
    <source>
        <dbReference type="HAMAP-Rule" id="MF_00003"/>
    </source>
</evidence>
<keyword evidence="2" id="KW-0963">Cytoplasm</keyword>
<dbReference type="InterPro" id="IPR000238">
    <property type="entry name" value="RbfA"/>
</dbReference>
<name>A0A266QBJ6_9GAMM</name>
<evidence type="ECO:0000313" key="4">
    <source>
        <dbReference type="EMBL" id="OZY87006.1"/>
    </source>
</evidence>
<comment type="function">
    <text evidence="2">One of several proteins that assist in the late maturation steps of the functional core of the 30S ribosomal subunit. Associates with free 30S ribosomal subunits (but not with 30S subunits that are part of 70S ribosomes or polysomes). Required for efficient processing of 16S rRNA. May interact with the 5'-terminal helix region of 16S rRNA.</text>
</comment>
<feature type="region of interest" description="Disordered" evidence="3">
    <location>
        <begin position="118"/>
        <end position="140"/>
    </location>
</feature>
<dbReference type="STRING" id="1209072.GCA_000766945_01573"/>
<comment type="caution">
    <text evidence="4">The sequence shown here is derived from an EMBL/GenBank/DDBJ whole genome shotgun (WGS) entry which is preliminary data.</text>
</comment>
<proteinExistence type="inferred from homology"/>
<dbReference type="InterPro" id="IPR020053">
    <property type="entry name" value="Ribosome-bd_factorA_CS"/>
</dbReference>
<evidence type="ECO:0000256" key="3">
    <source>
        <dbReference type="SAM" id="MobiDB-lite"/>
    </source>
</evidence>
<organism evidence="4 5">
    <name type="scientific">Cellvibrio mixtus</name>
    <dbReference type="NCBI Taxonomy" id="39650"/>
    <lineage>
        <taxon>Bacteria</taxon>
        <taxon>Pseudomonadati</taxon>
        <taxon>Pseudomonadota</taxon>
        <taxon>Gammaproteobacteria</taxon>
        <taxon>Cellvibrionales</taxon>
        <taxon>Cellvibrionaceae</taxon>
        <taxon>Cellvibrio</taxon>
    </lineage>
</organism>
<protein>
    <recommendedName>
        <fullName evidence="2">Ribosome-binding factor A</fullName>
    </recommendedName>
</protein>
<evidence type="ECO:0000313" key="5">
    <source>
        <dbReference type="Proteomes" id="UP000216101"/>
    </source>
</evidence>
<comment type="similarity">
    <text evidence="2">Belongs to the RbfA family.</text>
</comment>
<dbReference type="PROSITE" id="PS01319">
    <property type="entry name" value="RBFA"/>
    <property type="match status" value="1"/>
</dbReference>
<feature type="compositionally biased region" description="Basic and acidic residues" evidence="3">
    <location>
        <begin position="118"/>
        <end position="127"/>
    </location>
</feature>
<sequence length="140" mass="15549">MPREFTRSDRVSDAIQRILAQVIPSEIRDPRIGLVNINEVTVTRDMAYAKVFVTFVGVDDEKESIAAAAVLNKASGFLRTFLAKELSMRTVPKLQFIYDKTSVKGQALSTLIERALKEDSLHQHDDEPASDAAPDESKGE</sequence>
<dbReference type="InterPro" id="IPR015946">
    <property type="entry name" value="KH_dom-like_a/b"/>
</dbReference>
<evidence type="ECO:0000256" key="1">
    <source>
        <dbReference type="ARBA" id="ARBA00022517"/>
    </source>
</evidence>
<dbReference type="RefSeq" id="WP_078044082.1">
    <property type="nucleotide sequence ID" value="NZ_NHNI01000001.1"/>
</dbReference>
<comment type="subcellular location">
    <subcellularLocation>
        <location evidence="2">Cytoplasm</location>
    </subcellularLocation>
</comment>